<evidence type="ECO:0000256" key="1">
    <source>
        <dbReference type="SAM" id="Phobius"/>
    </source>
</evidence>
<keyword evidence="1" id="KW-0472">Membrane</keyword>
<feature type="transmembrane region" description="Helical" evidence="1">
    <location>
        <begin position="5"/>
        <end position="22"/>
    </location>
</feature>
<sequence length="85" mass="9460">MKKTIWMLSIIAYVLLPVWMKIPVIGEYLAVAAVFSPMILFALWLFVDIATSTHSGNWENIGISSTGYTQSDLNAARQAGRNENL</sequence>
<keyword evidence="3" id="KW-1185">Reference proteome</keyword>
<dbReference type="EMBL" id="JAAXYO010000123">
    <property type="protein sequence ID" value="MBU2788235.1"/>
    <property type="molecule type" value="Genomic_DNA"/>
</dbReference>
<evidence type="ECO:0000313" key="2">
    <source>
        <dbReference type="EMBL" id="MBU2788235.1"/>
    </source>
</evidence>
<dbReference type="Proteomes" id="UP001197378">
    <property type="component" value="Unassembled WGS sequence"/>
</dbReference>
<dbReference type="RefSeq" id="WP_215885588.1">
    <property type="nucleotide sequence ID" value="NZ_JAAXYO010000123.1"/>
</dbReference>
<dbReference type="AlphaFoldDB" id="A0AAE2YQX6"/>
<reference evidence="2" key="1">
    <citation type="journal article" date="2021" name="ISME J.">
        <title>Genomic evolution of the class Acidithiobacillia: deep-branching Proteobacteria living in extreme acidic conditions.</title>
        <authorList>
            <person name="Moya-Beltran A."/>
            <person name="Beard S."/>
            <person name="Rojas-Villalobos C."/>
            <person name="Issotta F."/>
            <person name="Gallardo Y."/>
            <person name="Ulloa R."/>
            <person name="Giaveno A."/>
            <person name="Degli Esposti M."/>
            <person name="Johnson D.B."/>
            <person name="Quatrini R."/>
        </authorList>
    </citation>
    <scope>NUCLEOTIDE SEQUENCE</scope>
    <source>
        <strain evidence="2">VAN18-1</strain>
    </source>
</reference>
<accession>A0AAE2YQX6</accession>
<name>A0AAE2YQX6_9PROT</name>
<keyword evidence="1" id="KW-1133">Transmembrane helix</keyword>
<protein>
    <submittedName>
        <fullName evidence="2">Uncharacterized protein</fullName>
    </submittedName>
</protein>
<keyword evidence="1" id="KW-0812">Transmembrane</keyword>
<organism evidence="2 3">
    <name type="scientific">Igneacidithiobacillus copahuensis</name>
    <dbReference type="NCBI Taxonomy" id="2724909"/>
    <lineage>
        <taxon>Bacteria</taxon>
        <taxon>Pseudomonadati</taxon>
        <taxon>Pseudomonadota</taxon>
        <taxon>Acidithiobacillia</taxon>
        <taxon>Acidithiobacillales</taxon>
        <taxon>Acidithiobacillaceae</taxon>
        <taxon>Igneacidithiobacillus</taxon>
    </lineage>
</organism>
<feature type="transmembrane region" description="Helical" evidence="1">
    <location>
        <begin position="28"/>
        <end position="47"/>
    </location>
</feature>
<evidence type="ECO:0000313" key="3">
    <source>
        <dbReference type="Proteomes" id="UP001197378"/>
    </source>
</evidence>
<gene>
    <name evidence="2" type="ORF">HFQ13_08465</name>
</gene>
<proteinExistence type="predicted"/>
<comment type="caution">
    <text evidence="2">The sequence shown here is derived from an EMBL/GenBank/DDBJ whole genome shotgun (WGS) entry which is preliminary data.</text>
</comment>